<dbReference type="InterPro" id="IPR014284">
    <property type="entry name" value="RNA_pol_sigma-70_dom"/>
</dbReference>
<dbReference type="InterPro" id="IPR013324">
    <property type="entry name" value="RNA_pol_sigma_r3/r4-like"/>
</dbReference>
<dbReference type="InterPro" id="IPR013249">
    <property type="entry name" value="RNA_pol_sigma70_r4_t2"/>
</dbReference>
<sequence>MDDITAAFTACWERDAPRVLGYAHRHIGADEAPDVVAEVFLVAWRRWDEVPDPPIGWLIRTASGVLRNRLRSTRRAVRLTDRIALLDAVASTGPDTADAVVRRAEAIQRLAALPDDHREAVLLVSWDGLSMEAAAEVAGVRPATFRKRLSRARERLQREESPLPPSTPALSSLHLITRESL</sequence>
<feature type="domain" description="RNA polymerase sigma-70 region 2" evidence="5">
    <location>
        <begin position="13"/>
        <end position="75"/>
    </location>
</feature>
<keyword evidence="2" id="KW-0805">Transcription regulation</keyword>
<dbReference type="RefSeq" id="WP_344734686.1">
    <property type="nucleotide sequence ID" value="NZ_BAAAZH010000028.1"/>
</dbReference>
<dbReference type="CDD" id="cd06171">
    <property type="entry name" value="Sigma70_r4"/>
    <property type="match status" value="1"/>
</dbReference>
<evidence type="ECO:0000256" key="3">
    <source>
        <dbReference type="ARBA" id="ARBA00023082"/>
    </source>
</evidence>
<evidence type="ECO:0000256" key="2">
    <source>
        <dbReference type="ARBA" id="ARBA00023015"/>
    </source>
</evidence>
<dbReference type="PANTHER" id="PTHR43133:SF25">
    <property type="entry name" value="RNA POLYMERASE SIGMA FACTOR RFAY-RELATED"/>
    <property type="match status" value="1"/>
</dbReference>
<accession>A0ABP7XTY3</accession>
<evidence type="ECO:0000256" key="1">
    <source>
        <dbReference type="ARBA" id="ARBA00010641"/>
    </source>
</evidence>
<dbReference type="Gene3D" id="1.10.10.10">
    <property type="entry name" value="Winged helix-like DNA-binding domain superfamily/Winged helix DNA-binding domain"/>
    <property type="match status" value="1"/>
</dbReference>
<dbReference type="Proteomes" id="UP001501495">
    <property type="component" value="Unassembled WGS sequence"/>
</dbReference>
<dbReference type="Pfam" id="PF08281">
    <property type="entry name" value="Sigma70_r4_2"/>
    <property type="match status" value="1"/>
</dbReference>
<dbReference type="InterPro" id="IPR007627">
    <property type="entry name" value="RNA_pol_sigma70_r2"/>
</dbReference>
<proteinExistence type="inferred from homology"/>
<reference evidence="8" key="1">
    <citation type="journal article" date="2019" name="Int. J. Syst. Evol. Microbiol.">
        <title>The Global Catalogue of Microorganisms (GCM) 10K type strain sequencing project: providing services to taxonomists for standard genome sequencing and annotation.</title>
        <authorList>
            <consortium name="The Broad Institute Genomics Platform"/>
            <consortium name="The Broad Institute Genome Sequencing Center for Infectious Disease"/>
            <person name="Wu L."/>
            <person name="Ma J."/>
        </authorList>
    </citation>
    <scope>NUCLEOTIDE SEQUENCE [LARGE SCALE GENOMIC DNA]</scope>
    <source>
        <strain evidence="8">JCM 16703</strain>
    </source>
</reference>
<comment type="caution">
    <text evidence="7">The sequence shown here is derived from an EMBL/GenBank/DDBJ whole genome shotgun (WGS) entry which is preliminary data.</text>
</comment>
<dbReference type="SUPFAM" id="SSF88946">
    <property type="entry name" value="Sigma2 domain of RNA polymerase sigma factors"/>
    <property type="match status" value="1"/>
</dbReference>
<dbReference type="EMBL" id="BAAAZH010000028">
    <property type="protein sequence ID" value="GAA4125626.1"/>
    <property type="molecule type" value="Genomic_DNA"/>
</dbReference>
<dbReference type="InterPro" id="IPR013325">
    <property type="entry name" value="RNA_pol_sigma_r2"/>
</dbReference>
<dbReference type="Gene3D" id="1.10.1740.10">
    <property type="match status" value="1"/>
</dbReference>
<dbReference type="SUPFAM" id="SSF88659">
    <property type="entry name" value="Sigma3 and sigma4 domains of RNA polymerase sigma factors"/>
    <property type="match status" value="1"/>
</dbReference>
<dbReference type="Pfam" id="PF04542">
    <property type="entry name" value="Sigma70_r2"/>
    <property type="match status" value="1"/>
</dbReference>
<keyword evidence="4" id="KW-0804">Transcription</keyword>
<dbReference type="InterPro" id="IPR036388">
    <property type="entry name" value="WH-like_DNA-bd_sf"/>
</dbReference>
<name>A0ABP7XTY3_9ACTN</name>
<organism evidence="7 8">
    <name type="scientific">Nocardioides fonticola</name>
    <dbReference type="NCBI Taxonomy" id="450363"/>
    <lineage>
        <taxon>Bacteria</taxon>
        <taxon>Bacillati</taxon>
        <taxon>Actinomycetota</taxon>
        <taxon>Actinomycetes</taxon>
        <taxon>Propionibacteriales</taxon>
        <taxon>Nocardioidaceae</taxon>
        <taxon>Nocardioides</taxon>
    </lineage>
</organism>
<evidence type="ECO:0000256" key="4">
    <source>
        <dbReference type="ARBA" id="ARBA00023163"/>
    </source>
</evidence>
<evidence type="ECO:0000259" key="6">
    <source>
        <dbReference type="Pfam" id="PF08281"/>
    </source>
</evidence>
<keyword evidence="3" id="KW-0731">Sigma factor</keyword>
<dbReference type="PANTHER" id="PTHR43133">
    <property type="entry name" value="RNA POLYMERASE ECF-TYPE SIGMA FACTO"/>
    <property type="match status" value="1"/>
</dbReference>
<dbReference type="InterPro" id="IPR039425">
    <property type="entry name" value="RNA_pol_sigma-70-like"/>
</dbReference>
<comment type="similarity">
    <text evidence="1">Belongs to the sigma-70 factor family. ECF subfamily.</text>
</comment>
<dbReference type="NCBIfam" id="TIGR02937">
    <property type="entry name" value="sigma70-ECF"/>
    <property type="match status" value="1"/>
</dbReference>
<gene>
    <name evidence="7" type="ORF">GCM10022215_34250</name>
</gene>
<feature type="domain" description="RNA polymerase sigma factor 70 region 4 type 2" evidence="6">
    <location>
        <begin position="106"/>
        <end position="156"/>
    </location>
</feature>
<evidence type="ECO:0008006" key="9">
    <source>
        <dbReference type="Google" id="ProtNLM"/>
    </source>
</evidence>
<evidence type="ECO:0000313" key="8">
    <source>
        <dbReference type="Proteomes" id="UP001501495"/>
    </source>
</evidence>
<evidence type="ECO:0000313" key="7">
    <source>
        <dbReference type="EMBL" id="GAA4125626.1"/>
    </source>
</evidence>
<protein>
    <recommendedName>
        <fullName evidence="9">Sigma-70 family RNA polymerase sigma factor</fullName>
    </recommendedName>
</protein>
<evidence type="ECO:0000259" key="5">
    <source>
        <dbReference type="Pfam" id="PF04542"/>
    </source>
</evidence>
<keyword evidence="8" id="KW-1185">Reference proteome</keyword>